<dbReference type="Gene3D" id="2.10.109.10">
    <property type="entry name" value="Umud Fragment, subunit A"/>
    <property type="match status" value="1"/>
</dbReference>
<evidence type="ECO:0000256" key="9">
    <source>
        <dbReference type="RuleBase" id="RU362042"/>
    </source>
</evidence>
<keyword evidence="5 8" id="KW-0645">Protease</keyword>
<dbReference type="PRINTS" id="PR00727">
    <property type="entry name" value="LEADERPTASE"/>
</dbReference>
<evidence type="ECO:0000256" key="5">
    <source>
        <dbReference type="ARBA" id="ARBA00022670"/>
    </source>
</evidence>
<proteinExistence type="inferred from homology"/>
<evidence type="ECO:0000256" key="1">
    <source>
        <dbReference type="ARBA" id="ARBA00000677"/>
    </source>
</evidence>
<feature type="transmembrane region" description="Helical" evidence="8">
    <location>
        <begin position="27"/>
        <end position="46"/>
    </location>
</feature>
<dbReference type="PROSITE" id="PS00761">
    <property type="entry name" value="SPASE_I_3"/>
    <property type="match status" value="1"/>
</dbReference>
<comment type="similarity">
    <text evidence="2 9">Belongs to the peptidase S26 family.</text>
</comment>
<dbReference type="SUPFAM" id="SSF51306">
    <property type="entry name" value="LexA/Signal peptidase"/>
    <property type="match status" value="1"/>
</dbReference>
<comment type="subcellular location">
    <subcellularLocation>
        <location evidence="9">Membrane</location>
        <topology evidence="9">Single-pass type II membrane protein</topology>
    </subcellularLocation>
</comment>
<reference evidence="11 12" key="1">
    <citation type="submission" date="2007-10" db="EMBL/GenBank/DDBJ databases">
        <title>Complete sequence of Desulfococcus oleovorans Hxd3.</title>
        <authorList>
            <consortium name="US DOE Joint Genome Institute"/>
            <person name="Copeland A."/>
            <person name="Lucas S."/>
            <person name="Lapidus A."/>
            <person name="Barry K."/>
            <person name="Glavina del Rio T."/>
            <person name="Dalin E."/>
            <person name="Tice H."/>
            <person name="Pitluck S."/>
            <person name="Kiss H."/>
            <person name="Brettin T."/>
            <person name="Bruce D."/>
            <person name="Detter J.C."/>
            <person name="Han C."/>
            <person name="Schmutz J."/>
            <person name="Larimer F."/>
            <person name="Land M."/>
            <person name="Hauser L."/>
            <person name="Kyrpides N."/>
            <person name="Kim E."/>
            <person name="Wawrik B."/>
            <person name="Richardson P."/>
        </authorList>
    </citation>
    <scope>NUCLEOTIDE SEQUENCE [LARGE SCALE GENOMIC DNA]</scope>
    <source>
        <strain evidence="12">DSM 6200 / JCM 39069 / Hxd3</strain>
    </source>
</reference>
<keyword evidence="8" id="KW-0812">Transmembrane</keyword>
<dbReference type="EC" id="3.4.21.89" evidence="3 8"/>
<evidence type="ECO:0000256" key="7">
    <source>
        <dbReference type="PIRSR" id="PIRSR600223-1"/>
    </source>
</evidence>
<feature type="domain" description="Peptidase S26" evidence="10">
    <location>
        <begin position="22"/>
        <end position="193"/>
    </location>
</feature>
<dbReference type="KEGG" id="dol:Dole_0513"/>
<dbReference type="InterPro" id="IPR019756">
    <property type="entry name" value="Pept_S26A_signal_pept_1_Ser-AS"/>
</dbReference>
<evidence type="ECO:0000313" key="11">
    <source>
        <dbReference type="EMBL" id="ABW66323.1"/>
    </source>
</evidence>
<keyword evidence="8" id="KW-1133">Transmembrane helix</keyword>
<dbReference type="EMBL" id="CP000859">
    <property type="protein sequence ID" value="ABW66323.1"/>
    <property type="molecule type" value="Genomic_DNA"/>
</dbReference>
<dbReference type="PANTHER" id="PTHR43390">
    <property type="entry name" value="SIGNAL PEPTIDASE I"/>
    <property type="match status" value="1"/>
</dbReference>
<protein>
    <recommendedName>
        <fullName evidence="4 8">Signal peptidase I</fullName>
        <ecNumber evidence="3 8">3.4.21.89</ecNumber>
    </recommendedName>
</protein>
<keyword evidence="12" id="KW-1185">Reference proteome</keyword>
<evidence type="ECO:0000259" key="10">
    <source>
        <dbReference type="Pfam" id="PF10502"/>
    </source>
</evidence>
<dbReference type="RefSeq" id="WP_012173942.1">
    <property type="nucleotide sequence ID" value="NC_009943.1"/>
</dbReference>
<dbReference type="InterPro" id="IPR019757">
    <property type="entry name" value="Pept_S26A_signal_pept_1_Lys-AS"/>
</dbReference>
<gene>
    <name evidence="11" type="ordered locus">Dole_0513</name>
</gene>
<evidence type="ECO:0000256" key="3">
    <source>
        <dbReference type="ARBA" id="ARBA00013208"/>
    </source>
</evidence>
<dbReference type="NCBIfam" id="TIGR02227">
    <property type="entry name" value="sigpep_I_bact"/>
    <property type="match status" value="1"/>
</dbReference>
<accession>A8ZU11</accession>
<dbReference type="MEROPS" id="S26.025"/>
<dbReference type="GO" id="GO:0004252">
    <property type="term" value="F:serine-type endopeptidase activity"/>
    <property type="evidence" value="ECO:0007669"/>
    <property type="project" value="InterPro"/>
</dbReference>
<dbReference type="InterPro" id="IPR019758">
    <property type="entry name" value="Pept_S26A_signal_pept_1_CS"/>
</dbReference>
<dbReference type="AlphaFoldDB" id="A8ZU11"/>
<evidence type="ECO:0000256" key="2">
    <source>
        <dbReference type="ARBA" id="ARBA00009370"/>
    </source>
</evidence>
<evidence type="ECO:0000256" key="8">
    <source>
        <dbReference type="RuleBase" id="RU003993"/>
    </source>
</evidence>
<dbReference type="eggNOG" id="COG0681">
    <property type="taxonomic scope" value="Bacteria"/>
</dbReference>
<keyword evidence="8" id="KW-0472">Membrane</keyword>
<evidence type="ECO:0000256" key="6">
    <source>
        <dbReference type="ARBA" id="ARBA00022801"/>
    </source>
</evidence>
<dbReference type="GO" id="GO:0009003">
    <property type="term" value="F:signal peptidase activity"/>
    <property type="evidence" value="ECO:0007669"/>
    <property type="project" value="UniProtKB-EC"/>
</dbReference>
<evidence type="ECO:0000256" key="4">
    <source>
        <dbReference type="ARBA" id="ARBA00019232"/>
    </source>
</evidence>
<dbReference type="HOGENOM" id="CLU_028723_1_3_7"/>
<dbReference type="Proteomes" id="UP000008561">
    <property type="component" value="Chromosome"/>
</dbReference>
<dbReference type="InterPro" id="IPR036286">
    <property type="entry name" value="LexA/Signal_pep-like_sf"/>
</dbReference>
<dbReference type="PROSITE" id="PS00760">
    <property type="entry name" value="SPASE_I_2"/>
    <property type="match status" value="1"/>
</dbReference>
<feature type="active site" evidence="7">
    <location>
        <position position="107"/>
    </location>
</feature>
<feature type="active site" evidence="7">
    <location>
        <position position="52"/>
    </location>
</feature>
<dbReference type="InterPro" id="IPR019533">
    <property type="entry name" value="Peptidase_S26"/>
</dbReference>
<dbReference type="PANTHER" id="PTHR43390:SF1">
    <property type="entry name" value="CHLOROPLAST PROCESSING PEPTIDASE"/>
    <property type="match status" value="1"/>
</dbReference>
<evidence type="ECO:0000313" key="12">
    <source>
        <dbReference type="Proteomes" id="UP000008561"/>
    </source>
</evidence>
<keyword evidence="6 8" id="KW-0378">Hydrolase</keyword>
<comment type="catalytic activity">
    <reaction evidence="1 8">
        <text>Cleavage of hydrophobic, N-terminal signal or leader sequences from secreted and periplasmic proteins.</text>
        <dbReference type="EC" id="3.4.21.89"/>
    </reaction>
</comment>
<name>A8ZU11_DESOH</name>
<dbReference type="CDD" id="cd06530">
    <property type="entry name" value="S26_SPase_I"/>
    <property type="match status" value="1"/>
</dbReference>
<dbReference type="STRING" id="96561.Dole_0513"/>
<dbReference type="Pfam" id="PF10502">
    <property type="entry name" value="Peptidase_S26"/>
    <property type="match status" value="1"/>
</dbReference>
<dbReference type="OrthoDB" id="9815782at2"/>
<organism evidence="11 12">
    <name type="scientific">Desulfosudis oleivorans (strain DSM 6200 / JCM 39069 / Hxd3)</name>
    <name type="common">Desulfococcus oleovorans</name>
    <dbReference type="NCBI Taxonomy" id="96561"/>
    <lineage>
        <taxon>Bacteria</taxon>
        <taxon>Pseudomonadati</taxon>
        <taxon>Thermodesulfobacteriota</taxon>
        <taxon>Desulfobacteria</taxon>
        <taxon>Desulfobacterales</taxon>
        <taxon>Desulfosudaceae</taxon>
        <taxon>Desulfosudis</taxon>
    </lineage>
</organism>
<dbReference type="GO" id="GO:0016020">
    <property type="term" value="C:membrane"/>
    <property type="evidence" value="ECO:0007669"/>
    <property type="project" value="UniProtKB-SubCell"/>
</dbReference>
<sequence>MTGEETRASTEEKRSDGRSSLRENVEAVLVAVLLALFIRTFAVQAFKIPSGSMIPTLQIGDHILVNKFVYGLEVPLLRMPLFDGKDPARGDVIVFKYPEDPQKDFIKRVVAVGGDVVDIQNKKVYVNGELLPDAYAIHTDARMVPVRDNLGPIHVPEGKLFVLGDNRDNSHDSRFWKFVDMEAVRGKAFIIYWSWNDRPSGVTDRVRWGRIGRMLR</sequence>
<dbReference type="GO" id="GO:0006465">
    <property type="term" value="P:signal peptide processing"/>
    <property type="evidence" value="ECO:0007669"/>
    <property type="project" value="InterPro"/>
</dbReference>
<dbReference type="PROSITE" id="PS00501">
    <property type="entry name" value="SPASE_I_1"/>
    <property type="match status" value="1"/>
</dbReference>
<dbReference type="InterPro" id="IPR000223">
    <property type="entry name" value="Pept_S26A_signal_pept_1"/>
</dbReference>